<organism evidence="1 2">
    <name type="scientific">Vulcanisaeta distributa (strain DSM 14429 / JCM 11212 / NBRC 100878 / IC-017)</name>
    <dbReference type="NCBI Taxonomy" id="572478"/>
    <lineage>
        <taxon>Archaea</taxon>
        <taxon>Thermoproteota</taxon>
        <taxon>Thermoprotei</taxon>
        <taxon>Thermoproteales</taxon>
        <taxon>Thermoproteaceae</taxon>
        <taxon>Vulcanisaeta</taxon>
    </lineage>
</organism>
<dbReference type="RefSeq" id="WP_013337165.1">
    <property type="nucleotide sequence ID" value="NC_014537.1"/>
</dbReference>
<gene>
    <name evidence="1" type="ordered locus">Vdis_2070</name>
</gene>
<proteinExistence type="predicted"/>
<dbReference type="EMBL" id="CP002100">
    <property type="protein sequence ID" value="ADN51440.1"/>
    <property type="molecule type" value="Genomic_DNA"/>
</dbReference>
<dbReference type="STRING" id="572478.Vdis_2070"/>
<dbReference type="GeneID" id="9753022"/>
<dbReference type="HOGENOM" id="CLU_142665_1_0_2"/>
<protein>
    <recommendedName>
        <fullName evidence="3">PaREP1 family protein</fullName>
    </recommendedName>
</protein>
<reference evidence="2" key="2">
    <citation type="journal article" date="2010" name="Stand. Genomic Sci.">
        <title>Complete genome sequence of Vulcanisaeta distributa type strain (IC-017T).</title>
        <authorList>
            <person name="Mavromatis K."/>
            <person name="Sikorski J."/>
            <person name="Pabst E."/>
            <person name="Teshima H."/>
            <person name="Lapidus A."/>
            <person name="Lucas S."/>
            <person name="Nolan M."/>
            <person name="Glavina Del Rio T."/>
            <person name="Cheng J."/>
            <person name="Bruce D."/>
            <person name="Goodwin L."/>
            <person name="Pitluck S."/>
            <person name="Liolios K."/>
            <person name="Ivanova N."/>
            <person name="Mikhailova N."/>
            <person name="Pati A."/>
            <person name="Chen A."/>
            <person name="Palaniappan K."/>
            <person name="Land M."/>
            <person name="Hauser L."/>
            <person name="Chang Y."/>
            <person name="Jeffries C."/>
            <person name="Rohde M."/>
            <person name="Spring S."/>
            <person name="Goker M."/>
            <person name="Wirth R."/>
            <person name="Woyke T."/>
            <person name="Bristow J."/>
            <person name="Eisen J."/>
            <person name="Markowitz V."/>
            <person name="Hugenholtz P."/>
            <person name="Klenk H."/>
            <person name="Kyrpides N."/>
        </authorList>
    </citation>
    <scope>NUCLEOTIDE SEQUENCE [LARGE SCALE GENOMIC DNA]</scope>
    <source>
        <strain evidence="2">DSM 14429 / JCM 11212 / NBRC 100878 / IC-017</strain>
    </source>
</reference>
<name>E1QPF2_VULDI</name>
<dbReference type="AlphaFoldDB" id="E1QPF2"/>
<keyword evidence="2" id="KW-1185">Reference proteome</keyword>
<accession>E1QPF2</accession>
<dbReference type="KEGG" id="vdi:Vdis_2070"/>
<reference evidence="1 2" key="1">
    <citation type="journal article" date="2010" name="Stand. Genomic Sci.">
        <title>Complete genome sequence of Vulcanisaeta distributa type strain (IC-017).</title>
        <authorList>
            <person name="Mavromatis K."/>
            <person name="Sikorski J."/>
            <person name="Pabst E."/>
            <person name="Teshima H."/>
            <person name="Lapidus A."/>
            <person name="Lucas S."/>
            <person name="Nolan M."/>
            <person name="Glavina Del Rio T."/>
            <person name="Cheng J.F."/>
            <person name="Bruce D."/>
            <person name="Goodwin L."/>
            <person name="Pitluck S."/>
            <person name="Liolios K."/>
            <person name="Ivanova N."/>
            <person name="Mikhailova N."/>
            <person name="Pati A."/>
            <person name="Chen A."/>
            <person name="Palaniappan K."/>
            <person name="Land M."/>
            <person name="Hauser L."/>
            <person name="Chang Y.J."/>
            <person name="Jeffries C.D."/>
            <person name="Rohde M."/>
            <person name="Spring S."/>
            <person name="Goker M."/>
            <person name="Wirth R."/>
            <person name="Woyke T."/>
            <person name="Bristow J."/>
            <person name="Eisen J.A."/>
            <person name="Markowitz V."/>
            <person name="Hugenholtz P."/>
            <person name="Klenk H.P."/>
            <person name="Kyrpides N.C."/>
        </authorList>
    </citation>
    <scope>NUCLEOTIDE SEQUENCE [LARGE SCALE GENOMIC DNA]</scope>
    <source>
        <strain evidence="2">DSM 14429 / JCM 11212 / NBRC 100878 / IC-017</strain>
    </source>
</reference>
<evidence type="ECO:0008006" key="3">
    <source>
        <dbReference type="Google" id="ProtNLM"/>
    </source>
</evidence>
<dbReference type="OrthoDB" id="27722at2157"/>
<evidence type="ECO:0000313" key="1">
    <source>
        <dbReference type="EMBL" id="ADN51440.1"/>
    </source>
</evidence>
<dbReference type="Gene3D" id="1.20.120.330">
    <property type="entry name" value="Nucleotidyltransferases domain 2"/>
    <property type="match status" value="1"/>
</dbReference>
<dbReference type="eggNOG" id="arCOG03723">
    <property type="taxonomic scope" value="Archaea"/>
</dbReference>
<dbReference type="Proteomes" id="UP000006681">
    <property type="component" value="Chromosome"/>
</dbReference>
<evidence type="ECO:0000313" key="2">
    <source>
        <dbReference type="Proteomes" id="UP000006681"/>
    </source>
</evidence>
<sequence>MSKSLNDAIRALETAVAELNEYAKSGDPILLRDTAEKGWLAVSKAVEALLRARGIDARTYRERRDTLSRLGLDYLRDRYAAKEKFLHIDCFYDGLYDEDFVRRKLDKVREIIDEIRELIPRQ</sequence>